<evidence type="ECO:0000313" key="2">
    <source>
        <dbReference type="Proteomes" id="UP000644010"/>
    </source>
</evidence>
<sequence>MVTISIDVKATNVQIDPAGVESVNLMADIDVHEIDNILDSIGQKAIAVYMRENGYYCEID</sequence>
<gene>
    <name evidence="1" type="ORF">H8S77_15190</name>
</gene>
<dbReference type="Proteomes" id="UP000644010">
    <property type="component" value="Unassembled WGS sequence"/>
</dbReference>
<dbReference type="EMBL" id="JACOOI010000016">
    <property type="protein sequence ID" value="MBC5644225.1"/>
    <property type="molecule type" value="Genomic_DNA"/>
</dbReference>
<protein>
    <submittedName>
        <fullName evidence="1">Uncharacterized protein</fullName>
    </submittedName>
</protein>
<comment type="caution">
    <text evidence="1">The sequence shown here is derived from an EMBL/GenBank/DDBJ whole genome shotgun (WGS) entry which is preliminary data.</text>
</comment>
<evidence type="ECO:0000313" key="1">
    <source>
        <dbReference type="EMBL" id="MBC5644225.1"/>
    </source>
</evidence>
<dbReference type="RefSeq" id="WP_186960128.1">
    <property type="nucleotide sequence ID" value="NZ_JACOOI010000016.1"/>
</dbReference>
<accession>A0ABR7E380</accession>
<keyword evidence="2" id="KW-1185">Reference proteome</keyword>
<proteinExistence type="predicted"/>
<organism evidence="1 2">
    <name type="scientific">Parabacteroides segnis</name>
    <dbReference type="NCBI Taxonomy" id="2763058"/>
    <lineage>
        <taxon>Bacteria</taxon>
        <taxon>Pseudomonadati</taxon>
        <taxon>Bacteroidota</taxon>
        <taxon>Bacteroidia</taxon>
        <taxon>Bacteroidales</taxon>
        <taxon>Tannerellaceae</taxon>
        <taxon>Parabacteroides</taxon>
    </lineage>
</organism>
<name>A0ABR7E380_9BACT</name>
<reference evidence="1 2" key="1">
    <citation type="submission" date="2020-08" db="EMBL/GenBank/DDBJ databases">
        <title>Genome public.</title>
        <authorList>
            <person name="Liu C."/>
            <person name="Sun Q."/>
        </authorList>
    </citation>
    <scope>NUCLEOTIDE SEQUENCE [LARGE SCALE GENOMIC DNA]</scope>
    <source>
        <strain evidence="1 2">BX2</strain>
    </source>
</reference>